<evidence type="ECO:0000313" key="2">
    <source>
        <dbReference type="Proteomes" id="UP000736672"/>
    </source>
</evidence>
<dbReference type="EMBL" id="JAGTJS010000014">
    <property type="protein sequence ID" value="KAH7248164.1"/>
    <property type="molecule type" value="Genomic_DNA"/>
</dbReference>
<dbReference type="AlphaFoldDB" id="A0A9P9GZ10"/>
<proteinExistence type="predicted"/>
<keyword evidence="2" id="KW-1185">Reference proteome</keyword>
<dbReference type="Proteomes" id="UP000736672">
    <property type="component" value="Unassembled WGS sequence"/>
</dbReference>
<gene>
    <name evidence="1" type="ORF">B0J15DRAFT_551102</name>
</gene>
<name>A0A9P9GZ10_FUSSL</name>
<protein>
    <submittedName>
        <fullName evidence="1">Uncharacterized protein</fullName>
    </submittedName>
</protein>
<comment type="caution">
    <text evidence="1">The sequence shown here is derived from an EMBL/GenBank/DDBJ whole genome shotgun (WGS) entry which is preliminary data.</text>
</comment>
<reference evidence="1" key="1">
    <citation type="journal article" date="2021" name="Nat. Commun.">
        <title>Genetic determinants of endophytism in the Arabidopsis root mycobiome.</title>
        <authorList>
            <person name="Mesny F."/>
            <person name="Miyauchi S."/>
            <person name="Thiergart T."/>
            <person name="Pickel B."/>
            <person name="Atanasova L."/>
            <person name="Karlsson M."/>
            <person name="Huettel B."/>
            <person name="Barry K.W."/>
            <person name="Haridas S."/>
            <person name="Chen C."/>
            <person name="Bauer D."/>
            <person name="Andreopoulos W."/>
            <person name="Pangilinan J."/>
            <person name="LaButti K."/>
            <person name="Riley R."/>
            <person name="Lipzen A."/>
            <person name="Clum A."/>
            <person name="Drula E."/>
            <person name="Henrissat B."/>
            <person name="Kohler A."/>
            <person name="Grigoriev I.V."/>
            <person name="Martin F.M."/>
            <person name="Hacquard S."/>
        </authorList>
    </citation>
    <scope>NUCLEOTIDE SEQUENCE</scope>
    <source>
        <strain evidence="1">FSSC 5 MPI-SDFR-AT-0091</strain>
    </source>
</reference>
<dbReference type="OrthoDB" id="5273847at2759"/>
<organism evidence="1 2">
    <name type="scientific">Fusarium solani</name>
    <name type="common">Filamentous fungus</name>
    <dbReference type="NCBI Taxonomy" id="169388"/>
    <lineage>
        <taxon>Eukaryota</taxon>
        <taxon>Fungi</taxon>
        <taxon>Dikarya</taxon>
        <taxon>Ascomycota</taxon>
        <taxon>Pezizomycotina</taxon>
        <taxon>Sordariomycetes</taxon>
        <taxon>Hypocreomycetidae</taxon>
        <taxon>Hypocreales</taxon>
        <taxon>Nectriaceae</taxon>
        <taxon>Fusarium</taxon>
        <taxon>Fusarium solani species complex</taxon>
    </lineage>
</organism>
<sequence length="177" mass="20378">MRIPEEEKDRYDGPDLSEDATLDISATILSSKHVIKPMPQFGPVPFWGYGLRSACWDILAALFRPDLTDLFYICLSLRIDPNSILYWGHEYGGAVYVDRRYWGLPELHRRPLSCSPLRGFTCDPFNIPAIQSSFKSSASQKNYRGEALAFSDDIKIDRDIFKRLPPEIMQDIVIRLY</sequence>
<evidence type="ECO:0000313" key="1">
    <source>
        <dbReference type="EMBL" id="KAH7248164.1"/>
    </source>
</evidence>
<accession>A0A9P9GZ10</accession>